<evidence type="ECO:0000256" key="1">
    <source>
        <dbReference type="ARBA" id="ARBA00010928"/>
    </source>
</evidence>
<dbReference type="GO" id="GO:0000166">
    <property type="term" value="F:nucleotide binding"/>
    <property type="evidence" value="ECO:0007669"/>
    <property type="project" value="InterPro"/>
</dbReference>
<name>A0A2X2CFJ0_PSELU</name>
<keyword evidence="8" id="KW-1185">Reference proteome</keyword>
<dbReference type="AlphaFoldDB" id="A0A2X2CFJ0"/>
<evidence type="ECO:0000313" key="6">
    <source>
        <dbReference type="EMBL" id="SPZ05883.1"/>
    </source>
</evidence>
<keyword evidence="2 6" id="KW-0560">Oxidoreductase</keyword>
<dbReference type="InterPro" id="IPR051317">
    <property type="entry name" value="Gfo/Idh/MocA_oxidoreduct"/>
</dbReference>
<dbReference type="RefSeq" id="WP_010797984.1">
    <property type="nucleotide sequence ID" value="NZ_FQYS01000003.1"/>
</dbReference>
<dbReference type="Pfam" id="PF01408">
    <property type="entry name" value="GFO_IDH_MocA"/>
    <property type="match status" value="1"/>
</dbReference>
<organism evidence="6 7">
    <name type="scientific">Pseudomonas luteola</name>
    <dbReference type="NCBI Taxonomy" id="47886"/>
    <lineage>
        <taxon>Bacteria</taxon>
        <taxon>Pseudomonadati</taxon>
        <taxon>Pseudomonadota</taxon>
        <taxon>Gammaproteobacteria</taxon>
        <taxon>Pseudomonadales</taxon>
        <taxon>Pseudomonadaceae</taxon>
        <taxon>Pseudomonas</taxon>
    </lineage>
</organism>
<dbReference type="InterPro" id="IPR000683">
    <property type="entry name" value="Gfo/Idh/MocA-like_OxRdtase_N"/>
</dbReference>
<evidence type="ECO:0000313" key="8">
    <source>
        <dbReference type="Proteomes" id="UP000626180"/>
    </source>
</evidence>
<gene>
    <name evidence="6" type="primary">ydgJ</name>
    <name evidence="5" type="ORF">IRZ65_07605</name>
    <name evidence="6" type="ORF">NCTC11842_01821</name>
</gene>
<dbReference type="PANTHER" id="PTHR43708:SF5">
    <property type="entry name" value="CONSERVED EXPRESSED OXIDOREDUCTASE (EUROFUNG)-RELATED"/>
    <property type="match status" value="1"/>
</dbReference>
<dbReference type="EMBL" id="JADMCD010000003">
    <property type="protein sequence ID" value="MBF8640543.1"/>
    <property type="molecule type" value="Genomic_DNA"/>
</dbReference>
<dbReference type="SUPFAM" id="SSF51735">
    <property type="entry name" value="NAD(P)-binding Rossmann-fold domains"/>
    <property type="match status" value="1"/>
</dbReference>
<dbReference type="InterPro" id="IPR036291">
    <property type="entry name" value="NAD(P)-bd_dom_sf"/>
</dbReference>
<proteinExistence type="inferred from homology"/>
<evidence type="ECO:0000256" key="2">
    <source>
        <dbReference type="ARBA" id="ARBA00023002"/>
    </source>
</evidence>
<reference evidence="6 7" key="1">
    <citation type="submission" date="2018-06" db="EMBL/GenBank/DDBJ databases">
        <authorList>
            <consortium name="Pathogen Informatics"/>
            <person name="Doyle S."/>
        </authorList>
    </citation>
    <scope>NUCLEOTIDE SEQUENCE [LARGE SCALE GENOMIC DNA]</scope>
    <source>
        <strain evidence="6 7">NCTC11842</strain>
    </source>
</reference>
<dbReference type="EMBL" id="UAUF01000011">
    <property type="protein sequence ID" value="SPZ05883.1"/>
    <property type="molecule type" value="Genomic_DNA"/>
</dbReference>
<accession>A0A2X2CFJ0</accession>
<evidence type="ECO:0000313" key="5">
    <source>
        <dbReference type="EMBL" id="MBF8640543.1"/>
    </source>
</evidence>
<dbReference type="Gene3D" id="3.30.360.10">
    <property type="entry name" value="Dihydrodipicolinate Reductase, domain 2"/>
    <property type="match status" value="1"/>
</dbReference>
<comment type="similarity">
    <text evidence="1">Belongs to the Gfo/Idh/MocA family.</text>
</comment>
<dbReference type="Proteomes" id="UP000626180">
    <property type="component" value="Unassembled WGS sequence"/>
</dbReference>
<feature type="domain" description="Gfo/Idh/MocA-like oxidoreductase C-terminal" evidence="4">
    <location>
        <begin position="135"/>
        <end position="338"/>
    </location>
</feature>
<protein>
    <submittedName>
        <fullName evidence="6">Oxidoreductase</fullName>
        <ecNumber evidence="6">1.-.-.-</ecNumber>
    </submittedName>
</protein>
<feature type="domain" description="Gfo/Idh/MocA-like oxidoreductase N-terminal" evidence="3">
    <location>
        <begin position="5"/>
        <end position="120"/>
    </location>
</feature>
<dbReference type="EC" id="1.-.-.-" evidence="6"/>
<evidence type="ECO:0000259" key="4">
    <source>
        <dbReference type="Pfam" id="PF02894"/>
    </source>
</evidence>
<sequence length="353" mass="39190">MDTQVRVALIGYGFVGEIFHAPLIESVDGLLLTHIASRQLDKIRSQLPHINVISDYHAAVMHPEVDLVVLATPNDTHATLAEAALRAGKHVVVDKPFTLTLREARQLADIAQAENRFLSVFQNRRWDSDFLGAQELINSNRLGEIAVYESRIERFRPEVRQRWRESDGPGSGLWYDLGPHLADQALCLFGVPHRVTAQLVKQRQGALADDWFHVVLDYGRTQAILQAGMLSAGGSPRFMIQGTQASWLKRGADRQEDALRQGILPGGEHWGLDEDAGQLFHADGTQELIAVPTGDHRCYYQGVISALRREAENPVTPAQACSLMAVIEAVQRSAKEGISVVPDFSEAERNAWR</sequence>
<dbReference type="Proteomes" id="UP000250443">
    <property type="component" value="Unassembled WGS sequence"/>
</dbReference>
<dbReference type="InterPro" id="IPR004104">
    <property type="entry name" value="Gfo/Idh/MocA-like_OxRdtase_C"/>
</dbReference>
<dbReference type="NCBIfam" id="NF008607">
    <property type="entry name" value="PRK11579.1"/>
    <property type="match status" value="1"/>
</dbReference>
<evidence type="ECO:0000259" key="3">
    <source>
        <dbReference type="Pfam" id="PF01408"/>
    </source>
</evidence>
<dbReference type="Gene3D" id="3.40.50.720">
    <property type="entry name" value="NAD(P)-binding Rossmann-like Domain"/>
    <property type="match status" value="1"/>
</dbReference>
<dbReference type="PANTHER" id="PTHR43708">
    <property type="entry name" value="CONSERVED EXPRESSED OXIDOREDUCTASE (EUROFUNG)"/>
    <property type="match status" value="1"/>
</dbReference>
<reference evidence="5 8" key="2">
    <citation type="submission" date="2020-10" db="EMBL/GenBank/DDBJ databases">
        <title>Genome sequences of Pseudomonas isolates.</title>
        <authorList>
            <person name="Wessels L."/>
            <person name="Reich F."/>
            <person name="Hammerl J."/>
        </authorList>
    </citation>
    <scope>NUCLEOTIDE SEQUENCE [LARGE SCALE GENOMIC DNA]</scope>
    <source>
        <strain evidence="5 8">20-MO00624-0</strain>
    </source>
</reference>
<evidence type="ECO:0000313" key="7">
    <source>
        <dbReference type="Proteomes" id="UP000250443"/>
    </source>
</evidence>
<dbReference type="GO" id="GO:0016491">
    <property type="term" value="F:oxidoreductase activity"/>
    <property type="evidence" value="ECO:0007669"/>
    <property type="project" value="UniProtKB-KW"/>
</dbReference>
<dbReference type="Pfam" id="PF02894">
    <property type="entry name" value="GFO_IDH_MocA_C"/>
    <property type="match status" value="1"/>
</dbReference>